<evidence type="ECO:0000313" key="3">
    <source>
        <dbReference type="Proteomes" id="UP000823860"/>
    </source>
</evidence>
<name>A0A9D2HTM5_9BACE</name>
<protein>
    <recommendedName>
        <fullName evidence="4">Lipoprotein</fullName>
    </recommendedName>
</protein>
<gene>
    <name evidence="2" type="ORF">H9785_10650</name>
</gene>
<accession>A0A9D2HTM5</accession>
<keyword evidence="1" id="KW-0732">Signal</keyword>
<evidence type="ECO:0008006" key="4">
    <source>
        <dbReference type="Google" id="ProtNLM"/>
    </source>
</evidence>
<dbReference type="EMBL" id="DWZE01000131">
    <property type="protein sequence ID" value="HJA84411.1"/>
    <property type="molecule type" value="Genomic_DNA"/>
</dbReference>
<dbReference type="AlphaFoldDB" id="A0A9D2HTM5"/>
<reference evidence="2" key="1">
    <citation type="journal article" date="2021" name="PeerJ">
        <title>Extensive microbial diversity within the chicken gut microbiome revealed by metagenomics and culture.</title>
        <authorList>
            <person name="Gilroy R."/>
            <person name="Ravi A."/>
            <person name="Getino M."/>
            <person name="Pursley I."/>
            <person name="Horton D.L."/>
            <person name="Alikhan N.F."/>
            <person name="Baker D."/>
            <person name="Gharbi K."/>
            <person name="Hall N."/>
            <person name="Watson M."/>
            <person name="Adriaenssens E.M."/>
            <person name="Foster-Nyarko E."/>
            <person name="Jarju S."/>
            <person name="Secka A."/>
            <person name="Antonio M."/>
            <person name="Oren A."/>
            <person name="Chaudhuri R.R."/>
            <person name="La Ragione R."/>
            <person name="Hildebrand F."/>
            <person name="Pallen M.J."/>
        </authorList>
    </citation>
    <scope>NUCLEOTIDE SEQUENCE</scope>
    <source>
        <strain evidence="2">ChiHecec1B25-7008</strain>
    </source>
</reference>
<dbReference type="Proteomes" id="UP000823860">
    <property type="component" value="Unassembled WGS sequence"/>
</dbReference>
<reference evidence="2" key="2">
    <citation type="submission" date="2021-04" db="EMBL/GenBank/DDBJ databases">
        <authorList>
            <person name="Gilroy R."/>
        </authorList>
    </citation>
    <scope>NUCLEOTIDE SEQUENCE</scope>
    <source>
        <strain evidence="2">ChiHecec1B25-7008</strain>
    </source>
</reference>
<feature type="chain" id="PRO_5038526337" description="Lipoprotein" evidence="1">
    <location>
        <begin position="36"/>
        <end position="537"/>
    </location>
</feature>
<comment type="caution">
    <text evidence="2">The sequence shown here is derived from an EMBL/GenBank/DDBJ whole genome shotgun (WGS) entry which is preliminary data.</text>
</comment>
<sequence length="537" mass="61341">MNKRHTNKPERTRRRMTLHSSFFILRSSLLLLLLAACTNDPTENIVGNAPGILPEGTFVIDYTASTGNASTRATAAERIRSLDYLLYESTDNGTTFTLKHRRPIPDINANTVWPLNRETMTWEQRQALKDTLNTACQYKMVFVANADKSIWDDTEVLQNVAVGSTFDEGRLVLPPRVFTENDMYYMWSNHDTPLKGSEYSKDNPAQMDITLQRMINKVEVKLDDKVVNGIASAGSVSNYVTSFLSDYYETFYVKNDNSGQLDKIVWAYMDQIAEKITYNDGIGSDREDRSKKAFETKFINPDEKRKAVVQSINECESGCTPDNYCVKHQFITEMKEYFAKRCDWSQITNLTLSYTTLYASAITFNKDTEAKADATTINVERDTEGHYIFYTFGNKENSNINTISSISFKTSDNQEIFNAECNTIPGNGTVSGNNHFLLTYSPTSQANIESDSELYFQFTRKEYNIQNVLNWSWDDQDFEYSGDSDIANIGWKKFKMIQWVNSLFSGSSNQDTFVPYTLTLNIPKVKIIHPWTTSLIQ</sequence>
<feature type="signal peptide" evidence="1">
    <location>
        <begin position="1"/>
        <end position="35"/>
    </location>
</feature>
<evidence type="ECO:0000313" key="2">
    <source>
        <dbReference type="EMBL" id="HJA84411.1"/>
    </source>
</evidence>
<proteinExistence type="predicted"/>
<organism evidence="2 3">
    <name type="scientific">Candidatus Bacteroides intestinavium</name>
    <dbReference type="NCBI Taxonomy" id="2838469"/>
    <lineage>
        <taxon>Bacteria</taxon>
        <taxon>Pseudomonadati</taxon>
        <taxon>Bacteroidota</taxon>
        <taxon>Bacteroidia</taxon>
        <taxon>Bacteroidales</taxon>
        <taxon>Bacteroidaceae</taxon>
        <taxon>Bacteroides</taxon>
    </lineage>
</organism>
<evidence type="ECO:0000256" key="1">
    <source>
        <dbReference type="SAM" id="SignalP"/>
    </source>
</evidence>